<comment type="caution">
    <text evidence="10">The sequence shown here is derived from an EMBL/GenBank/DDBJ whole genome shotgun (WGS) entry which is preliminary data.</text>
</comment>
<evidence type="ECO:0000256" key="5">
    <source>
        <dbReference type="ARBA" id="ARBA00022989"/>
    </source>
</evidence>
<dbReference type="InterPro" id="IPR027417">
    <property type="entry name" value="P-loop_NTPase"/>
</dbReference>
<accession>A0ABP1RUR5</accession>
<evidence type="ECO:0000259" key="9">
    <source>
        <dbReference type="PROSITE" id="PS51012"/>
    </source>
</evidence>
<dbReference type="InterPro" id="IPR013525">
    <property type="entry name" value="ABC2_TM"/>
</dbReference>
<sequence>MASHTWKLSSDTHTCSNDKNQNCIPQSFRLTSFEETQNQSHNERVNNAQILMAGGDSEGSSRLEGNAAIVCQNVKKWYNKGKPVLSDLNMRVPCGSVYALLGSSGCGKTTLLSCILGMSRVNEGSIFVYGENARINNIGIPGRNVGFMPQQISLYPEFTIQESFNYFASLGGSTNNQCVAKSEFFTLLLKLPSLNRKISTLSGGEQRRVSFAAALINEPPLLVLDEPTVGIDPIVRQTIWRYLEDLASIKRTSVIITTHYIEEARRANVIGVMRQGKMLVELTPQQLIENSNSTSLEGAVLQLFKSGLELQDRSGDKTRQNVCNSACAGVETQESESDPPKSNLKTGVYRMAKLKRTKAEGLKQSGTRIKALTYKNFIVMIRNIFLLSFAIWIPAAEVFTVVITYDFNPTNLKVGIINQEANSSVCDSKRSIQRNCSFEYLSCQYLEFVDHDTVEFVHFELAQDAEAAVHSGWLKGYLVFPPDISQNLFDLVSSGSSVDDSVYNSSIVIGRFDETDKAISIALKVTLFKALDEFISTLLLSCDLDPRIGKSSLQYALPLYGNSYLDFRDYTCPSVALASIMTFPIIILGTRLVDERNSGMLARCFVAGAQTWEIFISYFLTEFWSLFAQGILIFMVTLVIAGIKIVGSIWLAFTLLILSGFCGSSFGILLGTVCRTKLDVAILAMSIFFPNIFLSGIIWPVEGMPEVLQSIVNILPCTLPAESMRSIVLRGFGFFHGRVWPGFAVLVFYILFYCALTVSYKKFIKRK</sequence>
<dbReference type="SMART" id="SM00382">
    <property type="entry name" value="AAA"/>
    <property type="match status" value="1"/>
</dbReference>
<dbReference type="Gene3D" id="3.40.50.300">
    <property type="entry name" value="P-loop containing nucleotide triphosphate hydrolases"/>
    <property type="match status" value="1"/>
</dbReference>
<feature type="transmembrane region" description="Helical" evidence="7">
    <location>
        <begin position="649"/>
        <end position="673"/>
    </location>
</feature>
<keyword evidence="11" id="KW-1185">Reference proteome</keyword>
<dbReference type="PANTHER" id="PTHR43038:SF3">
    <property type="entry name" value="ABC TRANSPORTER G FAMILY MEMBER 20 ISOFORM X1"/>
    <property type="match status" value="1"/>
</dbReference>
<feature type="transmembrane region" description="Helical" evidence="7">
    <location>
        <begin position="384"/>
        <end position="405"/>
    </location>
</feature>
<evidence type="ECO:0000256" key="1">
    <source>
        <dbReference type="ARBA" id="ARBA00004141"/>
    </source>
</evidence>
<dbReference type="InterPro" id="IPR003439">
    <property type="entry name" value="ABC_transporter-like_ATP-bd"/>
</dbReference>
<dbReference type="EMBL" id="CAXLJM020000111">
    <property type="protein sequence ID" value="CAL8136360.1"/>
    <property type="molecule type" value="Genomic_DNA"/>
</dbReference>
<feature type="domain" description="ABC transporter" evidence="8">
    <location>
        <begin position="69"/>
        <end position="300"/>
    </location>
</feature>
<dbReference type="PANTHER" id="PTHR43038">
    <property type="entry name" value="ATP-BINDING CASSETTE, SUB-FAMILY H, MEMBER 1"/>
    <property type="match status" value="1"/>
</dbReference>
<reference evidence="10 11" key="1">
    <citation type="submission" date="2024-08" db="EMBL/GenBank/DDBJ databases">
        <authorList>
            <person name="Cucini C."/>
            <person name="Frati F."/>
        </authorList>
    </citation>
    <scope>NUCLEOTIDE SEQUENCE [LARGE SCALE GENOMIC DNA]</scope>
</reference>
<evidence type="ECO:0000256" key="4">
    <source>
        <dbReference type="ARBA" id="ARBA00022840"/>
    </source>
</evidence>
<dbReference type="SUPFAM" id="SSF52540">
    <property type="entry name" value="P-loop containing nucleoside triphosphate hydrolases"/>
    <property type="match status" value="1"/>
</dbReference>
<feature type="transmembrane region" description="Helical" evidence="7">
    <location>
        <begin position="680"/>
        <end position="699"/>
    </location>
</feature>
<evidence type="ECO:0000256" key="7">
    <source>
        <dbReference type="SAM" id="Phobius"/>
    </source>
</evidence>
<keyword evidence="3" id="KW-0547">Nucleotide-binding</keyword>
<keyword evidence="4" id="KW-0067">ATP-binding</keyword>
<protein>
    <recommendedName>
        <fullName evidence="12">ABC transporter G family member 23</fullName>
    </recommendedName>
</protein>
<feature type="transmembrane region" description="Helical" evidence="7">
    <location>
        <begin position="739"/>
        <end position="760"/>
    </location>
</feature>
<dbReference type="Pfam" id="PF00005">
    <property type="entry name" value="ABC_tran"/>
    <property type="match status" value="1"/>
</dbReference>
<evidence type="ECO:0000259" key="8">
    <source>
        <dbReference type="PROSITE" id="PS50893"/>
    </source>
</evidence>
<dbReference type="InterPro" id="IPR003593">
    <property type="entry name" value="AAA+_ATPase"/>
</dbReference>
<proteinExistence type="predicted"/>
<dbReference type="InterPro" id="IPR017871">
    <property type="entry name" value="ABC_transporter-like_CS"/>
</dbReference>
<dbReference type="PROSITE" id="PS51012">
    <property type="entry name" value="ABC_TM2"/>
    <property type="match status" value="1"/>
</dbReference>
<dbReference type="Pfam" id="PF12698">
    <property type="entry name" value="ABC2_membrane_3"/>
    <property type="match status" value="1"/>
</dbReference>
<evidence type="ECO:0000313" key="11">
    <source>
        <dbReference type="Proteomes" id="UP001642540"/>
    </source>
</evidence>
<dbReference type="Proteomes" id="UP001642540">
    <property type="component" value="Unassembled WGS sequence"/>
</dbReference>
<organism evidence="10 11">
    <name type="scientific">Orchesella dallaii</name>
    <dbReference type="NCBI Taxonomy" id="48710"/>
    <lineage>
        <taxon>Eukaryota</taxon>
        <taxon>Metazoa</taxon>
        <taxon>Ecdysozoa</taxon>
        <taxon>Arthropoda</taxon>
        <taxon>Hexapoda</taxon>
        <taxon>Collembola</taxon>
        <taxon>Entomobryomorpha</taxon>
        <taxon>Entomobryoidea</taxon>
        <taxon>Orchesellidae</taxon>
        <taxon>Orchesellinae</taxon>
        <taxon>Orchesella</taxon>
    </lineage>
</organism>
<evidence type="ECO:0000256" key="3">
    <source>
        <dbReference type="ARBA" id="ARBA00022741"/>
    </source>
</evidence>
<keyword evidence="6 7" id="KW-0472">Membrane</keyword>
<comment type="subcellular location">
    <subcellularLocation>
        <location evidence="1">Membrane</location>
        <topology evidence="1">Multi-pass membrane protein</topology>
    </subcellularLocation>
</comment>
<dbReference type="PROSITE" id="PS50893">
    <property type="entry name" value="ABC_TRANSPORTER_2"/>
    <property type="match status" value="1"/>
</dbReference>
<feature type="transmembrane region" description="Helical" evidence="7">
    <location>
        <begin position="623"/>
        <end position="643"/>
    </location>
</feature>
<feature type="domain" description="ABC transmembrane type-2" evidence="9">
    <location>
        <begin position="537"/>
        <end position="764"/>
    </location>
</feature>
<dbReference type="PROSITE" id="PS00211">
    <property type="entry name" value="ABC_TRANSPORTER_1"/>
    <property type="match status" value="1"/>
</dbReference>
<dbReference type="CDD" id="cd03230">
    <property type="entry name" value="ABC_DR_subfamily_A"/>
    <property type="match status" value="1"/>
</dbReference>
<dbReference type="InterPro" id="IPR047817">
    <property type="entry name" value="ABC2_TM_bact-type"/>
</dbReference>
<evidence type="ECO:0000256" key="2">
    <source>
        <dbReference type="ARBA" id="ARBA00022692"/>
    </source>
</evidence>
<gene>
    <name evidence="10" type="ORF">ODALV1_LOCUS26405</name>
</gene>
<evidence type="ECO:0000256" key="6">
    <source>
        <dbReference type="ARBA" id="ARBA00023136"/>
    </source>
</evidence>
<feature type="transmembrane region" description="Helical" evidence="7">
    <location>
        <begin position="575"/>
        <end position="593"/>
    </location>
</feature>
<keyword evidence="5 7" id="KW-1133">Transmembrane helix</keyword>
<evidence type="ECO:0008006" key="12">
    <source>
        <dbReference type="Google" id="ProtNLM"/>
    </source>
</evidence>
<name>A0ABP1RUR5_9HEXA</name>
<evidence type="ECO:0000313" key="10">
    <source>
        <dbReference type="EMBL" id="CAL8136360.1"/>
    </source>
</evidence>
<keyword evidence="2 7" id="KW-0812">Transmembrane</keyword>